<evidence type="ECO:0000313" key="3">
    <source>
        <dbReference type="Proteomes" id="UP000759537"/>
    </source>
</evidence>
<accession>A0A9P5JUZ4</accession>
<protein>
    <recommendedName>
        <fullName evidence="4">Secreted protein</fullName>
    </recommendedName>
</protein>
<comment type="caution">
    <text evidence="2">The sequence shown here is derived from an EMBL/GenBank/DDBJ whole genome shotgun (WGS) entry which is preliminary data.</text>
</comment>
<evidence type="ECO:0000313" key="2">
    <source>
        <dbReference type="EMBL" id="KAF8462663.1"/>
    </source>
</evidence>
<proteinExistence type="predicted"/>
<name>A0A9P5JUZ4_9AGAM</name>
<reference evidence="2" key="1">
    <citation type="submission" date="2019-10" db="EMBL/GenBank/DDBJ databases">
        <authorList>
            <consortium name="DOE Joint Genome Institute"/>
            <person name="Kuo A."/>
            <person name="Miyauchi S."/>
            <person name="Kiss E."/>
            <person name="Drula E."/>
            <person name="Kohler A."/>
            <person name="Sanchez-Garcia M."/>
            <person name="Andreopoulos B."/>
            <person name="Barry K.W."/>
            <person name="Bonito G."/>
            <person name="Buee M."/>
            <person name="Carver A."/>
            <person name="Chen C."/>
            <person name="Cichocki N."/>
            <person name="Clum A."/>
            <person name="Culley D."/>
            <person name="Crous P.W."/>
            <person name="Fauchery L."/>
            <person name="Girlanda M."/>
            <person name="Hayes R."/>
            <person name="Keri Z."/>
            <person name="LaButti K."/>
            <person name="Lipzen A."/>
            <person name="Lombard V."/>
            <person name="Magnuson J."/>
            <person name="Maillard F."/>
            <person name="Morin E."/>
            <person name="Murat C."/>
            <person name="Nolan M."/>
            <person name="Ohm R."/>
            <person name="Pangilinan J."/>
            <person name="Pereira M."/>
            <person name="Perotto S."/>
            <person name="Peter M."/>
            <person name="Riley R."/>
            <person name="Sitrit Y."/>
            <person name="Stielow B."/>
            <person name="Szollosi G."/>
            <person name="Zifcakova L."/>
            <person name="Stursova M."/>
            <person name="Spatafora J.W."/>
            <person name="Tedersoo L."/>
            <person name="Vaario L.-M."/>
            <person name="Yamada A."/>
            <person name="Yan M."/>
            <person name="Wang P."/>
            <person name="Xu J."/>
            <person name="Bruns T."/>
            <person name="Baldrian P."/>
            <person name="Vilgalys R."/>
            <person name="Henrissat B."/>
            <person name="Grigoriev I.V."/>
            <person name="Hibbett D."/>
            <person name="Nagy L.G."/>
            <person name="Martin F.M."/>
        </authorList>
    </citation>
    <scope>NUCLEOTIDE SEQUENCE</scope>
    <source>
        <strain evidence="2">Prilba</strain>
    </source>
</reference>
<keyword evidence="1" id="KW-0732">Signal</keyword>
<organism evidence="2 3">
    <name type="scientific">Russula ochroleuca</name>
    <dbReference type="NCBI Taxonomy" id="152965"/>
    <lineage>
        <taxon>Eukaryota</taxon>
        <taxon>Fungi</taxon>
        <taxon>Dikarya</taxon>
        <taxon>Basidiomycota</taxon>
        <taxon>Agaricomycotina</taxon>
        <taxon>Agaricomycetes</taxon>
        <taxon>Russulales</taxon>
        <taxon>Russulaceae</taxon>
        <taxon>Russula</taxon>
    </lineage>
</organism>
<dbReference type="EMBL" id="WHVB01000087">
    <property type="protein sequence ID" value="KAF8462663.1"/>
    <property type="molecule type" value="Genomic_DNA"/>
</dbReference>
<dbReference type="AlphaFoldDB" id="A0A9P5JUZ4"/>
<dbReference type="Proteomes" id="UP000759537">
    <property type="component" value="Unassembled WGS sequence"/>
</dbReference>
<feature type="chain" id="PRO_5040163137" description="Secreted protein" evidence="1">
    <location>
        <begin position="22"/>
        <end position="199"/>
    </location>
</feature>
<sequence>MGTHTSSFASIFFCFFDFRLSTFSHCASSGSPSGSIISESETWGDLFCFFAGADEDEEGRFMAVAFWEMEPLIGPRAPNWLSLITMGGGQTESHSDYPEHNFSPGAKWIKSLTRDRTANFSGGHFSDVNLSSVLFTHRLDDSKHVQLQRWSAQGSVSQPFKKLSSKTFNLPRRASPLGHLVRARLSFTSNFPLVLMVYL</sequence>
<keyword evidence="3" id="KW-1185">Reference proteome</keyword>
<reference evidence="2" key="2">
    <citation type="journal article" date="2020" name="Nat. Commun.">
        <title>Large-scale genome sequencing of mycorrhizal fungi provides insights into the early evolution of symbiotic traits.</title>
        <authorList>
            <person name="Miyauchi S."/>
            <person name="Kiss E."/>
            <person name="Kuo A."/>
            <person name="Drula E."/>
            <person name="Kohler A."/>
            <person name="Sanchez-Garcia M."/>
            <person name="Morin E."/>
            <person name="Andreopoulos B."/>
            <person name="Barry K.W."/>
            <person name="Bonito G."/>
            <person name="Buee M."/>
            <person name="Carver A."/>
            <person name="Chen C."/>
            <person name="Cichocki N."/>
            <person name="Clum A."/>
            <person name="Culley D."/>
            <person name="Crous P.W."/>
            <person name="Fauchery L."/>
            <person name="Girlanda M."/>
            <person name="Hayes R.D."/>
            <person name="Keri Z."/>
            <person name="LaButti K."/>
            <person name="Lipzen A."/>
            <person name="Lombard V."/>
            <person name="Magnuson J."/>
            <person name="Maillard F."/>
            <person name="Murat C."/>
            <person name="Nolan M."/>
            <person name="Ohm R.A."/>
            <person name="Pangilinan J."/>
            <person name="Pereira M.F."/>
            <person name="Perotto S."/>
            <person name="Peter M."/>
            <person name="Pfister S."/>
            <person name="Riley R."/>
            <person name="Sitrit Y."/>
            <person name="Stielow J.B."/>
            <person name="Szollosi G."/>
            <person name="Zifcakova L."/>
            <person name="Stursova M."/>
            <person name="Spatafora J.W."/>
            <person name="Tedersoo L."/>
            <person name="Vaario L.M."/>
            <person name="Yamada A."/>
            <person name="Yan M."/>
            <person name="Wang P."/>
            <person name="Xu J."/>
            <person name="Bruns T."/>
            <person name="Baldrian P."/>
            <person name="Vilgalys R."/>
            <person name="Dunand C."/>
            <person name="Henrissat B."/>
            <person name="Grigoriev I.V."/>
            <person name="Hibbett D."/>
            <person name="Nagy L.G."/>
            <person name="Martin F.M."/>
        </authorList>
    </citation>
    <scope>NUCLEOTIDE SEQUENCE</scope>
    <source>
        <strain evidence="2">Prilba</strain>
    </source>
</reference>
<gene>
    <name evidence="2" type="ORF">DFH94DRAFT_787825</name>
</gene>
<evidence type="ECO:0008006" key="4">
    <source>
        <dbReference type="Google" id="ProtNLM"/>
    </source>
</evidence>
<dbReference type="OrthoDB" id="3229398at2759"/>
<feature type="signal peptide" evidence="1">
    <location>
        <begin position="1"/>
        <end position="21"/>
    </location>
</feature>
<evidence type="ECO:0000256" key="1">
    <source>
        <dbReference type="SAM" id="SignalP"/>
    </source>
</evidence>